<reference evidence="2 3" key="1">
    <citation type="submission" date="2019-11" db="EMBL/GenBank/DDBJ databases">
        <authorList>
            <person name="Criscuolo A."/>
        </authorList>
    </citation>
    <scope>NUCLEOTIDE SEQUENCE [LARGE SCALE GENOMIC DNA]</scope>
    <source>
        <strain evidence="2">CIP111667</strain>
    </source>
</reference>
<protein>
    <submittedName>
        <fullName evidence="2">Fructosamine kinase</fullName>
    </submittedName>
</protein>
<dbReference type="Proteomes" id="UP000419743">
    <property type="component" value="Unassembled WGS sequence"/>
</dbReference>
<evidence type="ECO:0000256" key="1">
    <source>
        <dbReference type="PIRNR" id="PIRNR006221"/>
    </source>
</evidence>
<dbReference type="SUPFAM" id="SSF56112">
    <property type="entry name" value="Protein kinase-like (PK-like)"/>
    <property type="match status" value="1"/>
</dbReference>
<dbReference type="Gene3D" id="1.10.510.10">
    <property type="entry name" value="Transferase(Phosphotransferase) domain 1"/>
    <property type="match status" value="1"/>
</dbReference>
<evidence type="ECO:0000313" key="3">
    <source>
        <dbReference type="Proteomes" id="UP000419743"/>
    </source>
</evidence>
<organism evidence="2 3">
    <name type="scientific">Occultella aeris</name>
    <dbReference type="NCBI Taxonomy" id="2761496"/>
    <lineage>
        <taxon>Bacteria</taxon>
        <taxon>Bacillati</taxon>
        <taxon>Actinomycetota</taxon>
        <taxon>Actinomycetes</taxon>
        <taxon>Micrococcales</taxon>
        <taxon>Ruaniaceae</taxon>
        <taxon>Occultella</taxon>
    </lineage>
</organism>
<dbReference type="RefSeq" id="WP_156739005.1">
    <property type="nucleotide sequence ID" value="NZ_CACRYJ010000006.1"/>
</dbReference>
<dbReference type="AlphaFoldDB" id="A0A7M4DEA7"/>
<dbReference type="Pfam" id="PF03881">
    <property type="entry name" value="Fructosamin_kin"/>
    <property type="match status" value="1"/>
</dbReference>
<name>A0A7M4DEA7_9MICO</name>
<gene>
    <name evidence="2" type="ORF">HALOF300_00447</name>
</gene>
<comment type="caution">
    <text evidence="2">The sequence shown here is derived from an EMBL/GenBank/DDBJ whole genome shotgun (WGS) entry which is preliminary data.</text>
</comment>
<dbReference type="PIRSF" id="PIRSF006221">
    <property type="entry name" value="Ketosamine-3-kinase"/>
    <property type="match status" value="1"/>
</dbReference>
<dbReference type="GO" id="GO:0016301">
    <property type="term" value="F:kinase activity"/>
    <property type="evidence" value="ECO:0007669"/>
    <property type="project" value="UniProtKB-UniRule"/>
</dbReference>
<dbReference type="PANTHER" id="PTHR12149">
    <property type="entry name" value="FRUCTOSAMINE 3 KINASE-RELATED PROTEIN"/>
    <property type="match status" value="1"/>
</dbReference>
<proteinExistence type="inferred from homology"/>
<dbReference type="InterPro" id="IPR016477">
    <property type="entry name" value="Fructo-/Ketosamine-3-kinase"/>
</dbReference>
<dbReference type="PANTHER" id="PTHR12149:SF8">
    <property type="entry name" value="PROTEIN-RIBULOSAMINE 3-KINASE"/>
    <property type="match status" value="1"/>
</dbReference>
<evidence type="ECO:0000313" key="2">
    <source>
        <dbReference type="EMBL" id="VZO35221.1"/>
    </source>
</evidence>
<dbReference type="InterPro" id="IPR011009">
    <property type="entry name" value="Kinase-like_dom_sf"/>
</dbReference>
<dbReference type="EMBL" id="CACRYJ010000006">
    <property type="protein sequence ID" value="VZO35221.1"/>
    <property type="molecule type" value="Genomic_DNA"/>
</dbReference>
<accession>A0A7M4DEA7</accession>
<sequence length="265" mass="27709">MTWRKTRFPHPDAALAEADGLRWLAQVPGGARVARVRDVGPGVLELESIRSGPTTAVAARAFGAALARTHAAGADFFGQVPGSTGGFMAQAPMPGPSTPDLRWGEFYATTRVLPFLRTAVGQGSITPDGAAAVEAVAARLVAGDLEHDQPARVREHASLGRPAVARLHGDLWNGNVLWDADAGGEAVLIDATAHGGHAETDLAMLDLFGQPHLDDIVEGYQEVSPLAAGWPDRIALHQLNPLLVHTVLFGSSYADAAVQAAAAYV</sequence>
<comment type="similarity">
    <text evidence="1">Belongs to the fructosamine kinase family.</text>
</comment>
<dbReference type="Gene3D" id="1.20.1270.240">
    <property type="match status" value="1"/>
</dbReference>
<keyword evidence="3" id="KW-1185">Reference proteome</keyword>
<keyword evidence="1" id="KW-0808">Transferase</keyword>
<keyword evidence="1 2" id="KW-0418">Kinase</keyword>